<feature type="region of interest" description="Disordered" evidence="1">
    <location>
        <begin position="89"/>
        <end position="123"/>
    </location>
</feature>
<dbReference type="RefSeq" id="WP_063110599.1">
    <property type="nucleotide sequence ID" value="NZ_JBEPNV010000001.1"/>
</dbReference>
<evidence type="ECO:0000313" key="2">
    <source>
        <dbReference type="EMBL" id="MET3867220.1"/>
    </source>
</evidence>
<evidence type="ECO:0000313" key="3">
    <source>
        <dbReference type="Proteomes" id="UP001549119"/>
    </source>
</evidence>
<gene>
    <name evidence="2" type="ORF">ABIC20_004529</name>
</gene>
<comment type="caution">
    <text evidence="2">The sequence shown here is derived from an EMBL/GenBank/DDBJ whole genome shotgun (WGS) entry which is preliminary data.</text>
</comment>
<protein>
    <recommendedName>
        <fullName evidence="4">DUF2946 domain-containing protein</fullName>
    </recommendedName>
</protein>
<sequence length="123" mass="13024">MDFGGWHRRRQAARDGWALAVRTLMLVLTLAFVAPSAGFAEDLTFHAGDHHRATELTVVEASAAPSSADPGLACHAHCGCHQLAYLDGAPLAPAPERPRPSYARTAEAPVAIAPGRPARPPRT</sequence>
<dbReference type="EMBL" id="JBEPNW010000002">
    <property type="protein sequence ID" value="MET3867220.1"/>
    <property type="molecule type" value="Genomic_DNA"/>
</dbReference>
<accession>A0ABV2NL36</accession>
<reference evidence="2 3" key="1">
    <citation type="submission" date="2024-06" db="EMBL/GenBank/DDBJ databases">
        <title>Genomics of switchgrass bacterial isolates.</title>
        <authorList>
            <person name="Shade A."/>
        </authorList>
    </citation>
    <scope>NUCLEOTIDE SEQUENCE [LARGE SCALE GENOMIC DNA]</scope>
    <source>
        <strain evidence="2 3">PvP084</strain>
    </source>
</reference>
<keyword evidence="3" id="KW-1185">Reference proteome</keyword>
<name>A0ABV2NL36_9HYPH</name>
<dbReference type="Proteomes" id="UP001549119">
    <property type="component" value="Unassembled WGS sequence"/>
</dbReference>
<evidence type="ECO:0000256" key="1">
    <source>
        <dbReference type="SAM" id="MobiDB-lite"/>
    </source>
</evidence>
<organism evidence="2 3">
    <name type="scientific">Methylobacterium radiotolerans</name>
    <dbReference type="NCBI Taxonomy" id="31998"/>
    <lineage>
        <taxon>Bacteria</taxon>
        <taxon>Pseudomonadati</taxon>
        <taxon>Pseudomonadota</taxon>
        <taxon>Alphaproteobacteria</taxon>
        <taxon>Hyphomicrobiales</taxon>
        <taxon>Methylobacteriaceae</taxon>
        <taxon>Methylobacterium</taxon>
    </lineage>
</organism>
<evidence type="ECO:0008006" key="4">
    <source>
        <dbReference type="Google" id="ProtNLM"/>
    </source>
</evidence>
<proteinExistence type="predicted"/>